<evidence type="ECO:0000313" key="1">
    <source>
        <dbReference type="EMBL" id="MBI5251243.1"/>
    </source>
</evidence>
<comment type="caution">
    <text evidence="1">The sequence shown here is derived from an EMBL/GenBank/DDBJ whole genome shotgun (WGS) entry which is preliminary data.</text>
</comment>
<sequence length="58" mass="6306">MIEKQIDEVVDAINRKAAQSEIQAKAKALEMFLESGKGLFAAPAKAAWSFIKRLAGSK</sequence>
<accession>A0A9D6V3L1</accession>
<dbReference type="AlphaFoldDB" id="A0A9D6V3L1"/>
<organism evidence="1 2">
    <name type="scientific">Desulfomonile tiedjei</name>
    <dbReference type="NCBI Taxonomy" id="2358"/>
    <lineage>
        <taxon>Bacteria</taxon>
        <taxon>Pseudomonadati</taxon>
        <taxon>Thermodesulfobacteriota</taxon>
        <taxon>Desulfomonilia</taxon>
        <taxon>Desulfomonilales</taxon>
        <taxon>Desulfomonilaceae</taxon>
        <taxon>Desulfomonile</taxon>
    </lineage>
</organism>
<gene>
    <name evidence="1" type="ORF">HY912_17280</name>
</gene>
<protein>
    <submittedName>
        <fullName evidence="1">Uncharacterized protein</fullName>
    </submittedName>
</protein>
<dbReference type="Proteomes" id="UP000807825">
    <property type="component" value="Unassembled WGS sequence"/>
</dbReference>
<dbReference type="EMBL" id="JACRDE010000450">
    <property type="protein sequence ID" value="MBI5251243.1"/>
    <property type="molecule type" value="Genomic_DNA"/>
</dbReference>
<proteinExistence type="predicted"/>
<name>A0A9D6V3L1_9BACT</name>
<evidence type="ECO:0000313" key="2">
    <source>
        <dbReference type="Proteomes" id="UP000807825"/>
    </source>
</evidence>
<reference evidence="1" key="1">
    <citation type="submission" date="2020-07" db="EMBL/GenBank/DDBJ databases">
        <title>Huge and variable diversity of episymbiotic CPR bacteria and DPANN archaea in groundwater ecosystems.</title>
        <authorList>
            <person name="He C.Y."/>
            <person name="Keren R."/>
            <person name="Whittaker M."/>
            <person name="Farag I.F."/>
            <person name="Doudna J."/>
            <person name="Cate J.H.D."/>
            <person name="Banfield J.F."/>
        </authorList>
    </citation>
    <scope>NUCLEOTIDE SEQUENCE</scope>
    <source>
        <strain evidence="1">NC_groundwater_1664_Pr3_B-0.1um_52_9</strain>
    </source>
</reference>